<comment type="similarity">
    <text evidence="5">Belongs to the CDS family.</text>
</comment>
<evidence type="ECO:0000256" key="9">
    <source>
        <dbReference type="ARBA" id="ARBA00022516"/>
    </source>
</evidence>
<evidence type="ECO:0000256" key="15">
    <source>
        <dbReference type="ARBA" id="ARBA00023136"/>
    </source>
</evidence>
<evidence type="ECO:0000256" key="2">
    <source>
        <dbReference type="ARBA" id="ARBA00004651"/>
    </source>
</evidence>
<feature type="transmembrane region" description="Helical" evidence="24">
    <location>
        <begin position="104"/>
        <end position="125"/>
    </location>
</feature>
<comment type="pathway">
    <text evidence="4">Lipid metabolism.</text>
</comment>
<keyword evidence="16" id="KW-0594">Phospholipid biosynthesis</keyword>
<keyword evidence="10" id="KW-0808">Transferase</keyword>
<organism evidence="25 26">
    <name type="scientific">Facklamia lactis</name>
    <dbReference type="NCBI Taxonomy" id="2749967"/>
    <lineage>
        <taxon>Bacteria</taxon>
        <taxon>Bacillati</taxon>
        <taxon>Bacillota</taxon>
        <taxon>Bacilli</taxon>
        <taxon>Lactobacillales</taxon>
        <taxon>Aerococcaceae</taxon>
        <taxon>Facklamia</taxon>
    </lineage>
</organism>
<evidence type="ECO:0000313" key="25">
    <source>
        <dbReference type="EMBL" id="MBG9985293.1"/>
    </source>
</evidence>
<evidence type="ECO:0000256" key="5">
    <source>
        <dbReference type="ARBA" id="ARBA00010185"/>
    </source>
</evidence>
<evidence type="ECO:0000256" key="16">
    <source>
        <dbReference type="ARBA" id="ARBA00023209"/>
    </source>
</evidence>
<dbReference type="Pfam" id="PF01148">
    <property type="entry name" value="CTP_transf_1"/>
    <property type="match status" value="1"/>
</dbReference>
<feature type="transmembrane region" description="Helical" evidence="24">
    <location>
        <begin position="131"/>
        <end position="152"/>
    </location>
</feature>
<evidence type="ECO:0000256" key="19">
    <source>
        <dbReference type="ARBA" id="ARBA00031825"/>
    </source>
</evidence>
<evidence type="ECO:0000256" key="1">
    <source>
        <dbReference type="ARBA" id="ARBA00001698"/>
    </source>
</evidence>
<protein>
    <recommendedName>
        <fullName evidence="7">Phosphatidate cytidylyltransferase</fullName>
        <ecNumber evidence="6">2.7.7.41</ecNumber>
    </recommendedName>
    <alternativeName>
        <fullName evidence="20">CDP-DAG synthase</fullName>
    </alternativeName>
    <alternativeName>
        <fullName evidence="22">CDP-DG synthase</fullName>
    </alternativeName>
    <alternativeName>
        <fullName evidence="18">CDP-diacylglycerol synthase</fullName>
    </alternativeName>
    <alternativeName>
        <fullName evidence="21">CDP-diglyceride pyrophosphorylase</fullName>
    </alternativeName>
    <alternativeName>
        <fullName evidence="23">CDP-diglyceride synthase</fullName>
    </alternativeName>
    <alternativeName>
        <fullName evidence="19">CTP:phosphatidate cytidylyltransferase</fullName>
    </alternativeName>
</protein>
<keyword evidence="8" id="KW-1003">Cell membrane</keyword>
<comment type="caution">
    <text evidence="25">The sequence shown here is derived from an EMBL/GenBank/DDBJ whole genome shotgun (WGS) entry which is preliminary data.</text>
</comment>
<evidence type="ECO:0000256" key="6">
    <source>
        <dbReference type="ARBA" id="ARBA00012487"/>
    </source>
</evidence>
<evidence type="ECO:0000256" key="13">
    <source>
        <dbReference type="ARBA" id="ARBA00022989"/>
    </source>
</evidence>
<dbReference type="EMBL" id="JACBXQ010000001">
    <property type="protein sequence ID" value="MBG9985293.1"/>
    <property type="molecule type" value="Genomic_DNA"/>
</dbReference>
<keyword evidence="13 24" id="KW-1133">Transmembrane helix</keyword>
<dbReference type="Proteomes" id="UP000721415">
    <property type="component" value="Unassembled WGS sequence"/>
</dbReference>
<evidence type="ECO:0000256" key="14">
    <source>
        <dbReference type="ARBA" id="ARBA00023098"/>
    </source>
</evidence>
<reference evidence="25 26" key="1">
    <citation type="submission" date="2020-07" db="EMBL/GenBank/DDBJ databases">
        <title>Facklamia lactis sp. nov., isolated from raw milk.</title>
        <authorList>
            <person name="Doll E.V."/>
            <person name="Huptas C."/>
            <person name="Staib L."/>
            <person name="Wenning M."/>
            <person name="Scherer S."/>
        </authorList>
    </citation>
    <scope>NUCLEOTIDE SEQUENCE [LARGE SCALE GENOMIC DNA]</scope>
    <source>
        <strain evidence="25 26">DSM 111018</strain>
    </source>
</reference>
<feature type="transmembrane region" description="Helical" evidence="24">
    <location>
        <begin position="49"/>
        <end position="71"/>
    </location>
</feature>
<comment type="pathway">
    <text evidence="3">Phospholipid metabolism; CDP-diacylglycerol biosynthesis; CDP-diacylglycerol from sn-glycerol 3-phosphate: step 3/3.</text>
</comment>
<keyword evidence="11 24" id="KW-0812">Transmembrane</keyword>
<dbReference type="EC" id="2.7.7.41" evidence="6"/>
<evidence type="ECO:0000256" key="20">
    <source>
        <dbReference type="ARBA" id="ARBA00032253"/>
    </source>
</evidence>
<evidence type="ECO:0000256" key="17">
    <source>
        <dbReference type="ARBA" id="ARBA00023264"/>
    </source>
</evidence>
<keyword evidence="9" id="KW-0444">Lipid biosynthesis</keyword>
<evidence type="ECO:0000256" key="11">
    <source>
        <dbReference type="ARBA" id="ARBA00022692"/>
    </source>
</evidence>
<feature type="transmembrane region" description="Helical" evidence="24">
    <location>
        <begin position="77"/>
        <end position="97"/>
    </location>
</feature>
<evidence type="ECO:0000256" key="4">
    <source>
        <dbReference type="ARBA" id="ARBA00005189"/>
    </source>
</evidence>
<evidence type="ECO:0000256" key="21">
    <source>
        <dbReference type="ARBA" id="ARBA00032396"/>
    </source>
</evidence>
<dbReference type="PANTHER" id="PTHR46382:SF1">
    <property type="entry name" value="PHOSPHATIDATE CYTIDYLYLTRANSFERASE"/>
    <property type="match status" value="1"/>
</dbReference>
<feature type="transmembrane region" description="Helical" evidence="24">
    <location>
        <begin position="26"/>
        <end position="42"/>
    </location>
</feature>
<gene>
    <name evidence="25" type="ORF">HZY91_00125</name>
</gene>
<dbReference type="PANTHER" id="PTHR46382">
    <property type="entry name" value="PHOSPHATIDATE CYTIDYLYLTRANSFERASE"/>
    <property type="match status" value="1"/>
</dbReference>
<evidence type="ECO:0000256" key="8">
    <source>
        <dbReference type="ARBA" id="ARBA00022475"/>
    </source>
</evidence>
<evidence type="ECO:0000256" key="22">
    <source>
        <dbReference type="ARBA" id="ARBA00032743"/>
    </source>
</evidence>
<evidence type="ECO:0000256" key="3">
    <source>
        <dbReference type="ARBA" id="ARBA00005119"/>
    </source>
</evidence>
<evidence type="ECO:0000256" key="10">
    <source>
        <dbReference type="ARBA" id="ARBA00022679"/>
    </source>
</evidence>
<evidence type="ECO:0000256" key="23">
    <source>
        <dbReference type="ARBA" id="ARBA00033406"/>
    </source>
</evidence>
<evidence type="ECO:0000256" key="12">
    <source>
        <dbReference type="ARBA" id="ARBA00022695"/>
    </source>
</evidence>
<feature type="transmembrane region" description="Helical" evidence="24">
    <location>
        <begin position="5"/>
        <end position="20"/>
    </location>
</feature>
<proteinExistence type="inferred from homology"/>
<accession>A0ABS0LMA3</accession>
<keyword evidence="12 25" id="KW-0548">Nucleotidyltransferase</keyword>
<dbReference type="RefSeq" id="WP_197113237.1">
    <property type="nucleotide sequence ID" value="NZ_JACBXQ010000001.1"/>
</dbReference>
<dbReference type="GO" id="GO:0016779">
    <property type="term" value="F:nucleotidyltransferase activity"/>
    <property type="evidence" value="ECO:0007669"/>
    <property type="project" value="UniProtKB-KW"/>
</dbReference>
<comment type="catalytic activity">
    <reaction evidence="1">
        <text>a 1,2-diacyl-sn-glycero-3-phosphate + CTP + H(+) = a CDP-1,2-diacyl-sn-glycerol + diphosphate</text>
        <dbReference type="Rhea" id="RHEA:16229"/>
        <dbReference type="ChEBI" id="CHEBI:15378"/>
        <dbReference type="ChEBI" id="CHEBI:33019"/>
        <dbReference type="ChEBI" id="CHEBI:37563"/>
        <dbReference type="ChEBI" id="CHEBI:58332"/>
        <dbReference type="ChEBI" id="CHEBI:58608"/>
        <dbReference type="EC" id="2.7.7.41"/>
    </reaction>
</comment>
<evidence type="ECO:0000256" key="7">
    <source>
        <dbReference type="ARBA" id="ARBA00019373"/>
    </source>
</evidence>
<name>A0ABS0LMA3_9LACT</name>
<keyword evidence="17" id="KW-1208">Phospholipid metabolism</keyword>
<sequence>MKLRIITALIAMAIFIPFLYVGGHWFAWVIFVLGAIGLYEIAKMKKIKYFGEIGIISTVALASVVLPGSYLEQIIPISEPLIIFYICGMLLLILTVYRYKYFNFVDAATLIFAALYIGFGFRFIIEIRNLGLPTMIYLFLVIWSTDTGAYFVGKHYGSHKLASYISPNKTIEGALGGIITSLIVTGVYSLIFKLQIPGQDYIGVLTILISLAGQFGDLVESAYKRYFQVKDSGSFLPGHGGVLDRFDSTLFASIMFMVWVNFAKM</sequence>
<feature type="transmembrane region" description="Helical" evidence="24">
    <location>
        <begin position="173"/>
        <end position="195"/>
    </location>
</feature>
<evidence type="ECO:0000256" key="18">
    <source>
        <dbReference type="ARBA" id="ARBA00029893"/>
    </source>
</evidence>
<keyword evidence="15 24" id="KW-0472">Membrane</keyword>
<comment type="subcellular location">
    <subcellularLocation>
        <location evidence="2">Cell membrane</location>
        <topology evidence="2">Multi-pass membrane protein</topology>
    </subcellularLocation>
</comment>
<keyword evidence="14" id="KW-0443">Lipid metabolism</keyword>
<keyword evidence="26" id="KW-1185">Reference proteome</keyword>
<evidence type="ECO:0000256" key="24">
    <source>
        <dbReference type="SAM" id="Phobius"/>
    </source>
</evidence>
<evidence type="ECO:0000313" key="26">
    <source>
        <dbReference type="Proteomes" id="UP000721415"/>
    </source>
</evidence>